<dbReference type="RefSeq" id="WP_184869612.1">
    <property type="nucleotide sequence ID" value="NZ_BAAAWY010000106.1"/>
</dbReference>
<proteinExistence type="predicted"/>
<feature type="compositionally biased region" description="Basic and acidic residues" evidence="1">
    <location>
        <begin position="151"/>
        <end position="167"/>
    </location>
</feature>
<keyword evidence="3" id="KW-1185">Reference proteome</keyword>
<feature type="compositionally biased region" description="Basic and acidic residues" evidence="1">
    <location>
        <begin position="218"/>
        <end position="239"/>
    </location>
</feature>
<accession>A0A7W9KSK2</accession>
<feature type="compositionally biased region" description="Basic and acidic residues" evidence="1">
    <location>
        <begin position="185"/>
        <end position="211"/>
    </location>
</feature>
<evidence type="ECO:0000256" key="1">
    <source>
        <dbReference type="SAM" id="MobiDB-lite"/>
    </source>
</evidence>
<evidence type="ECO:0000313" key="3">
    <source>
        <dbReference type="Proteomes" id="UP000585638"/>
    </source>
</evidence>
<dbReference type="AlphaFoldDB" id="A0A7W9KSK2"/>
<evidence type="ECO:0000313" key="2">
    <source>
        <dbReference type="EMBL" id="MBB5897154.1"/>
    </source>
</evidence>
<protein>
    <submittedName>
        <fullName evidence="2">Skp family chaperone for outer membrane proteins</fullName>
    </submittedName>
</protein>
<comment type="caution">
    <text evidence="2">The sequence shown here is derived from an EMBL/GenBank/DDBJ whole genome shotgun (WGS) entry which is preliminary data.</text>
</comment>
<reference evidence="2 3" key="1">
    <citation type="submission" date="2020-08" db="EMBL/GenBank/DDBJ databases">
        <title>Sequencing the genomes of 1000 actinobacteria strains.</title>
        <authorList>
            <person name="Klenk H.-P."/>
        </authorList>
    </citation>
    <scope>NUCLEOTIDE SEQUENCE [LARGE SCALE GENOMIC DNA]</scope>
    <source>
        <strain evidence="2 3">DSM 43851</strain>
    </source>
</reference>
<dbReference type="Proteomes" id="UP000585638">
    <property type="component" value="Unassembled WGS sequence"/>
</dbReference>
<organism evidence="2 3">
    <name type="scientific">Kutzneria kofuensis</name>
    <dbReference type="NCBI Taxonomy" id="103725"/>
    <lineage>
        <taxon>Bacteria</taxon>
        <taxon>Bacillati</taxon>
        <taxon>Actinomycetota</taxon>
        <taxon>Actinomycetes</taxon>
        <taxon>Pseudonocardiales</taxon>
        <taxon>Pseudonocardiaceae</taxon>
        <taxon>Kutzneria</taxon>
    </lineage>
</organism>
<sequence length="239" mass="26435">MDLGAAVDRLYGLPRERFIAERDKLAKAEPGIAERVRKLRKPTVAAWQANQLARKHPKDVAALVDLGKKMRGAQETLNGPELRELSRRRNEVLDKLVGRVSDANPGLRDLLERSYTDPAAAEDLLAGRVVTAPEGGGWGFDAAMPMPGAEVPKRDTKRDKERQRAYDEAEAAEAEAQRALEAAEEELRSRTEEVDRLQAELADARSARDDADAAVGQARREAQRRAKALREAAQRLRGS</sequence>
<dbReference type="EMBL" id="JACHIR010000002">
    <property type="protein sequence ID" value="MBB5897154.1"/>
    <property type="molecule type" value="Genomic_DNA"/>
</dbReference>
<feature type="region of interest" description="Disordered" evidence="1">
    <location>
        <begin position="140"/>
        <end position="239"/>
    </location>
</feature>
<gene>
    <name evidence="2" type="ORF">BJ998_008413</name>
</gene>
<name>A0A7W9KSK2_9PSEU</name>